<dbReference type="Pfam" id="PF04519">
    <property type="entry name" value="Bactofilin"/>
    <property type="match status" value="1"/>
</dbReference>
<name>E6U8B7_ETHHY</name>
<evidence type="ECO:0000313" key="2">
    <source>
        <dbReference type="EMBL" id="ADU28236.1"/>
    </source>
</evidence>
<dbReference type="STRING" id="663278.Ethha_2744"/>
<dbReference type="eggNOG" id="COG1664">
    <property type="taxonomic scope" value="Bacteria"/>
</dbReference>
<sequence length="261" mass="27114">MTAEKSSLIINGSGTAGGGTFDKVRINGSGKIIGDVVCDSFAINGSGTVQGALKTDTGHINGSGKVTGAVEADTFTISGSGHLAADVHGGTLRINGSGKVDGMVSMREVHIEGSAKIEGNCEAEEVRLDGAAQIGGNCESARFHARGSFTVDGLLNADDIQIDLVHARSRAKEIGGGRIDVRVALVGAITMFIRSIFIGRDAVLLETDTLEGDDIYLEQTHARVVRGRDITLGKGCDVELVEYSGTLTKLDGATVGEERKL</sequence>
<keyword evidence="3" id="KW-1185">Reference proteome</keyword>
<dbReference type="RefSeq" id="WP_013486579.1">
    <property type="nucleotide sequence ID" value="NC_014828.1"/>
</dbReference>
<comment type="similarity">
    <text evidence="1">Belongs to the bactofilin family.</text>
</comment>
<gene>
    <name evidence="2" type="ordered locus">Ethha_2744</name>
</gene>
<dbReference type="Proteomes" id="UP000001551">
    <property type="component" value="Chromosome"/>
</dbReference>
<dbReference type="PANTHER" id="PTHR35024">
    <property type="entry name" value="HYPOTHETICAL CYTOSOLIC PROTEIN"/>
    <property type="match status" value="1"/>
</dbReference>
<dbReference type="InterPro" id="IPR007607">
    <property type="entry name" value="BacA/B"/>
</dbReference>
<protein>
    <recommendedName>
        <fullName evidence="4">Polymer-forming cytoskeletal protein</fullName>
    </recommendedName>
</protein>
<organism evidence="2 3">
    <name type="scientific">Ethanoligenens harbinense (strain DSM 18485 / JCM 12961 / CGMCC 1.5033 / YUAN-3)</name>
    <dbReference type="NCBI Taxonomy" id="663278"/>
    <lineage>
        <taxon>Bacteria</taxon>
        <taxon>Bacillati</taxon>
        <taxon>Bacillota</taxon>
        <taxon>Clostridia</taxon>
        <taxon>Eubacteriales</taxon>
        <taxon>Oscillospiraceae</taxon>
        <taxon>Ethanoligenens</taxon>
    </lineage>
</organism>
<dbReference type="PANTHER" id="PTHR35024:SF4">
    <property type="entry name" value="POLYMER-FORMING CYTOSKELETAL PROTEIN"/>
    <property type="match status" value="1"/>
</dbReference>
<evidence type="ECO:0000256" key="1">
    <source>
        <dbReference type="ARBA" id="ARBA00044755"/>
    </source>
</evidence>
<proteinExistence type="inferred from homology"/>
<evidence type="ECO:0008006" key="4">
    <source>
        <dbReference type="Google" id="ProtNLM"/>
    </source>
</evidence>
<reference evidence="2 3" key="1">
    <citation type="submission" date="2010-12" db="EMBL/GenBank/DDBJ databases">
        <title>Complete sequence of Ethanoligenens harbinense YUAN-3.</title>
        <authorList>
            <person name="Lucas S."/>
            <person name="Copeland A."/>
            <person name="Lapidus A."/>
            <person name="Cheng J.-F."/>
            <person name="Bruce D."/>
            <person name="Goodwin L."/>
            <person name="Pitluck S."/>
            <person name="Chertkov O."/>
            <person name="Misra M."/>
            <person name="Detter J.C."/>
            <person name="Han C."/>
            <person name="Tapia R."/>
            <person name="Land M."/>
            <person name="Hauser L."/>
            <person name="Jeffries C."/>
            <person name="Kyrpides N."/>
            <person name="Ivanova N."/>
            <person name="Mikhailova N."/>
            <person name="Wang A."/>
            <person name="Mouttaki H."/>
            <person name="He Z."/>
            <person name="Zhou J."/>
            <person name="Hemme C.L."/>
            <person name="Woyke T."/>
        </authorList>
    </citation>
    <scope>NUCLEOTIDE SEQUENCE [LARGE SCALE GENOMIC DNA]</scope>
    <source>
        <strain evidence="3">DSM 18485 / JCM 12961 / CGMCC 1.5033 / YUAN-3</strain>
    </source>
</reference>
<accession>E6U8B7</accession>
<evidence type="ECO:0000313" key="3">
    <source>
        <dbReference type="Proteomes" id="UP000001551"/>
    </source>
</evidence>
<dbReference type="KEGG" id="eha:Ethha_2744"/>
<dbReference type="AlphaFoldDB" id="E6U8B7"/>
<dbReference type="EMBL" id="CP002400">
    <property type="protein sequence ID" value="ADU28236.1"/>
    <property type="molecule type" value="Genomic_DNA"/>
</dbReference>
<dbReference type="HOGENOM" id="CLU_100118_0_0_9"/>